<dbReference type="GO" id="GO:0055087">
    <property type="term" value="C:Ski complex"/>
    <property type="evidence" value="ECO:0007669"/>
    <property type="project" value="TreeGrafter"/>
</dbReference>
<evidence type="ECO:0000256" key="4">
    <source>
        <dbReference type="ARBA" id="ARBA00022840"/>
    </source>
</evidence>
<dbReference type="Pfam" id="PF08148">
    <property type="entry name" value="DSHCT"/>
    <property type="match status" value="1"/>
</dbReference>
<keyword evidence="3" id="KW-0347">Helicase</keyword>
<comment type="catalytic activity">
    <reaction evidence="5">
        <text>ATP + H2O = ADP + phosphate + H(+)</text>
        <dbReference type="Rhea" id="RHEA:13065"/>
        <dbReference type="ChEBI" id="CHEBI:15377"/>
        <dbReference type="ChEBI" id="CHEBI:15378"/>
        <dbReference type="ChEBI" id="CHEBI:30616"/>
        <dbReference type="ChEBI" id="CHEBI:43474"/>
        <dbReference type="ChEBI" id="CHEBI:456216"/>
        <dbReference type="EC" id="3.6.4.13"/>
    </reaction>
</comment>
<name>A0AAW1JZM7_POPJA</name>
<evidence type="ECO:0000256" key="5">
    <source>
        <dbReference type="ARBA" id="ARBA00047984"/>
    </source>
</evidence>
<organism evidence="7 8">
    <name type="scientific">Popillia japonica</name>
    <name type="common">Japanese beetle</name>
    <dbReference type="NCBI Taxonomy" id="7064"/>
    <lineage>
        <taxon>Eukaryota</taxon>
        <taxon>Metazoa</taxon>
        <taxon>Ecdysozoa</taxon>
        <taxon>Arthropoda</taxon>
        <taxon>Hexapoda</taxon>
        <taxon>Insecta</taxon>
        <taxon>Pterygota</taxon>
        <taxon>Neoptera</taxon>
        <taxon>Endopterygota</taxon>
        <taxon>Coleoptera</taxon>
        <taxon>Polyphaga</taxon>
        <taxon>Scarabaeiformia</taxon>
        <taxon>Scarabaeidae</taxon>
        <taxon>Rutelinae</taxon>
        <taxon>Popillia</taxon>
    </lineage>
</organism>
<keyword evidence="2" id="KW-0378">Hydrolase</keyword>
<evidence type="ECO:0000256" key="2">
    <source>
        <dbReference type="ARBA" id="ARBA00022801"/>
    </source>
</evidence>
<evidence type="ECO:0000256" key="3">
    <source>
        <dbReference type="ARBA" id="ARBA00022806"/>
    </source>
</evidence>
<evidence type="ECO:0000313" key="8">
    <source>
        <dbReference type="Proteomes" id="UP001458880"/>
    </source>
</evidence>
<dbReference type="InterPro" id="IPR012961">
    <property type="entry name" value="Ski2/MTR4_C"/>
</dbReference>
<evidence type="ECO:0000313" key="7">
    <source>
        <dbReference type="EMBL" id="KAK9710990.1"/>
    </source>
</evidence>
<evidence type="ECO:0000256" key="1">
    <source>
        <dbReference type="ARBA" id="ARBA00022741"/>
    </source>
</evidence>
<dbReference type="Proteomes" id="UP001458880">
    <property type="component" value="Unassembled WGS sequence"/>
</dbReference>
<dbReference type="InterPro" id="IPR050699">
    <property type="entry name" value="RNA-DNA_Helicase"/>
</dbReference>
<comment type="caution">
    <text evidence="7">The sequence shown here is derived from an EMBL/GenBank/DDBJ whole genome shotgun (WGS) entry which is preliminary data.</text>
</comment>
<proteinExistence type="predicted"/>
<dbReference type="PANTHER" id="PTHR12131:SF1">
    <property type="entry name" value="ATP-DEPENDENT RNA HELICASE SUPV3L1, MITOCHONDRIAL-RELATED"/>
    <property type="match status" value="1"/>
</dbReference>
<protein>
    <submittedName>
        <fullName evidence="7">DSHCT (NUC185) domain</fullName>
    </submittedName>
</protein>
<dbReference type="Gene3D" id="1.10.3380.30">
    <property type="match status" value="1"/>
</dbReference>
<reference evidence="7 8" key="1">
    <citation type="journal article" date="2024" name="BMC Genomics">
        <title>De novo assembly and annotation of Popillia japonica's genome with initial clues to its potential as an invasive pest.</title>
        <authorList>
            <person name="Cucini C."/>
            <person name="Boschi S."/>
            <person name="Funari R."/>
            <person name="Cardaioli E."/>
            <person name="Iannotti N."/>
            <person name="Marturano G."/>
            <person name="Paoli F."/>
            <person name="Bruttini M."/>
            <person name="Carapelli A."/>
            <person name="Frati F."/>
            <person name="Nardi F."/>
        </authorList>
    </citation>
    <scope>NUCLEOTIDE SEQUENCE [LARGE SCALE GENOMIC DNA]</scope>
    <source>
        <strain evidence="7">DMR45628</strain>
    </source>
</reference>
<feature type="domain" description="ATP-dependent RNA helicase Ski2/MTR4 C-terminal" evidence="6">
    <location>
        <begin position="141"/>
        <end position="319"/>
    </location>
</feature>
<dbReference type="GO" id="GO:0005524">
    <property type="term" value="F:ATP binding"/>
    <property type="evidence" value="ECO:0007669"/>
    <property type="project" value="UniProtKB-KW"/>
</dbReference>
<dbReference type="EMBL" id="JASPKY010000286">
    <property type="protein sequence ID" value="KAK9710990.1"/>
    <property type="molecule type" value="Genomic_DNA"/>
</dbReference>
<dbReference type="SMART" id="SM01142">
    <property type="entry name" value="DSHCT"/>
    <property type="match status" value="1"/>
</dbReference>
<dbReference type="GO" id="GO:0070478">
    <property type="term" value="P:nuclear-transcribed mRNA catabolic process, 3'-5' exonucleolytic nonsense-mediated decay"/>
    <property type="evidence" value="ECO:0007669"/>
    <property type="project" value="TreeGrafter"/>
</dbReference>
<dbReference type="AlphaFoldDB" id="A0AAW1JZM7"/>
<keyword evidence="4" id="KW-0067">ATP-binding</keyword>
<dbReference type="GO" id="GO:0003724">
    <property type="term" value="F:RNA helicase activity"/>
    <property type="evidence" value="ECO:0007669"/>
    <property type="project" value="UniProtKB-EC"/>
</dbReference>
<gene>
    <name evidence="7" type="ORF">QE152_g25733</name>
</gene>
<dbReference type="Pfam" id="PF13234">
    <property type="entry name" value="MTR4_beta-barrel"/>
    <property type="match status" value="1"/>
</dbReference>
<keyword evidence="8" id="KW-1185">Reference proteome</keyword>
<accession>A0AAW1JZM7</accession>
<sequence length="326" mass="37570">MINPLDIFEITSKVIKIDPQRILADWDKRQMPRFKDSPIGESCKNAIQELLHMTISLGGENRGEIGVRYLDFIEDLRVDDALLYTKIKQLNCQKELLLDHITCVQMPNFEDQFASVFRKRSLEEKKRELMINLLKELKYVDHQNQITMKGRVACGMGMNELIITELVFKNTLRDLQPAEVAALLSCLVFQAQTKKELAEFTLTAKLKEGINKIREVHSKILSLELKYQISNDLGREEELNFGLVEVVYNWASEKPFAEIMELTDVQEGIIVRCIQQLYETISDVRGGAMTVGDPELQSKMEEASRIIKRDIVFAASLYTQREAYFI</sequence>
<evidence type="ECO:0000259" key="6">
    <source>
        <dbReference type="SMART" id="SM01142"/>
    </source>
</evidence>
<dbReference type="GO" id="GO:0016787">
    <property type="term" value="F:hydrolase activity"/>
    <property type="evidence" value="ECO:0007669"/>
    <property type="project" value="UniProtKB-KW"/>
</dbReference>
<keyword evidence="1" id="KW-0547">Nucleotide-binding</keyword>
<dbReference type="PANTHER" id="PTHR12131">
    <property type="entry name" value="ATP-DEPENDENT RNA AND DNA HELICASE"/>
    <property type="match status" value="1"/>
</dbReference>
<dbReference type="InterPro" id="IPR025696">
    <property type="entry name" value="Beta-barrel_MTR4"/>
</dbReference>